<dbReference type="RefSeq" id="WP_067749937.1">
    <property type="nucleotide sequence ID" value="NZ_LT907988.1"/>
</dbReference>
<feature type="signal peptide" evidence="2">
    <location>
        <begin position="1"/>
        <end position="23"/>
    </location>
</feature>
<dbReference type="KEGG" id="odi:ODI_R3470"/>
<dbReference type="OrthoDB" id="8690325at2"/>
<dbReference type="AlphaFoldDB" id="A0A1C3JY89"/>
<evidence type="ECO:0000313" key="4">
    <source>
        <dbReference type="EMBL" id="SOE51477.1"/>
    </source>
</evidence>
<gene>
    <name evidence="3" type="ORF">ODI_02186</name>
    <name evidence="4" type="ORF">ODI_R3470</name>
</gene>
<dbReference type="EMBL" id="LT907988">
    <property type="protein sequence ID" value="SOE51477.1"/>
    <property type="molecule type" value="Genomic_DNA"/>
</dbReference>
<dbReference type="Pfam" id="PF13663">
    <property type="entry name" value="DUF4148"/>
    <property type="match status" value="2"/>
</dbReference>
<dbReference type="InterPro" id="IPR025421">
    <property type="entry name" value="DUF4148"/>
</dbReference>
<evidence type="ECO:0000313" key="3">
    <source>
        <dbReference type="EMBL" id="SBT24098.1"/>
    </source>
</evidence>
<name>A0A1C3JY89_9BURK</name>
<organism evidence="3 5">
    <name type="scientific">Orrella dioscoreae</name>
    <dbReference type="NCBI Taxonomy" id="1851544"/>
    <lineage>
        <taxon>Bacteria</taxon>
        <taxon>Pseudomonadati</taxon>
        <taxon>Pseudomonadota</taxon>
        <taxon>Betaproteobacteria</taxon>
        <taxon>Burkholderiales</taxon>
        <taxon>Alcaligenaceae</taxon>
        <taxon>Orrella</taxon>
    </lineage>
</organism>
<evidence type="ECO:0000256" key="2">
    <source>
        <dbReference type="SAM" id="SignalP"/>
    </source>
</evidence>
<reference evidence="3 5" key="1">
    <citation type="submission" date="2016-06" db="EMBL/GenBank/DDBJ databases">
        <authorList>
            <person name="Kjaerup R.B."/>
            <person name="Dalgaard T.S."/>
            <person name="Juul-Madsen H.R."/>
        </authorList>
    </citation>
    <scope>NUCLEOTIDE SEQUENCE [LARGE SCALE GENOMIC DNA]</scope>
    <source>
        <strain evidence="3">Orrdi1</strain>
    </source>
</reference>
<evidence type="ECO:0000313" key="5">
    <source>
        <dbReference type="Proteomes" id="UP000078558"/>
    </source>
</evidence>
<keyword evidence="5" id="KW-1185">Reference proteome</keyword>
<evidence type="ECO:0000256" key="1">
    <source>
        <dbReference type="SAM" id="MobiDB-lite"/>
    </source>
</evidence>
<proteinExistence type="predicted"/>
<dbReference type="STRING" id="1851544.ODI_02186"/>
<feature type="chain" id="PRO_5015062474" evidence="2">
    <location>
        <begin position="24"/>
        <end position="104"/>
    </location>
</feature>
<protein>
    <submittedName>
        <fullName evidence="3">Putative exported protein</fullName>
    </submittedName>
</protein>
<reference evidence="4 5" key="2">
    <citation type="submission" date="2017-08" db="EMBL/GenBank/DDBJ databases">
        <authorList>
            <person name="de Groot N.N."/>
        </authorList>
    </citation>
    <scope>NUCLEOTIDE SEQUENCE [LARGE SCALE GENOMIC DNA]</scope>
    <source>
        <strain evidence="4">Orrdi1</strain>
    </source>
</reference>
<sequence length="104" mass="10783">MTKTFASALILSASMLGAAAVQAQEIGYPADVDHTASVTREQVRAELRDAIAQGSIPAGELDVAALAPSGDSTHSRAQVRAELRQAQSHGLESRGELDYPPVAG</sequence>
<feature type="region of interest" description="Disordered" evidence="1">
    <location>
        <begin position="67"/>
        <end position="104"/>
    </location>
</feature>
<dbReference type="Proteomes" id="UP000078558">
    <property type="component" value="Chromosome I"/>
</dbReference>
<accession>A0A1C3JY89</accession>
<dbReference type="EMBL" id="FLRC01000006">
    <property type="protein sequence ID" value="SBT24098.1"/>
    <property type="molecule type" value="Genomic_DNA"/>
</dbReference>
<keyword evidence="2" id="KW-0732">Signal</keyword>